<evidence type="ECO:0000313" key="12">
    <source>
        <dbReference type="Proteomes" id="UP000646426"/>
    </source>
</evidence>
<feature type="binding site" evidence="7">
    <location>
        <position position="515"/>
    </location>
    <ligand>
        <name>deamido-NAD(+)</name>
        <dbReference type="ChEBI" id="CHEBI:58437"/>
        <note>ligand shared between two neighboring subunits</note>
    </ligand>
</feature>
<dbReference type="Proteomes" id="UP000646426">
    <property type="component" value="Unassembled WGS sequence"/>
</dbReference>
<evidence type="ECO:0000256" key="8">
    <source>
        <dbReference type="PIRNR" id="PIRNR006630"/>
    </source>
</evidence>
<comment type="caution">
    <text evidence="11">The sequence shown here is derived from an EMBL/GenBank/DDBJ whole genome shotgun (WGS) entry which is preliminary data.</text>
</comment>
<keyword evidence="5 7" id="KW-0067">ATP-binding</keyword>
<dbReference type="NCBIfam" id="TIGR00552">
    <property type="entry name" value="nadE"/>
    <property type="match status" value="1"/>
</dbReference>
<dbReference type="InterPro" id="IPR003694">
    <property type="entry name" value="NAD_synthase"/>
</dbReference>
<keyword evidence="6 7" id="KW-0520">NAD</keyword>
<sequence length="544" mass="59519">MTQPLRIALAQFDFPVGAVADNAERIAALIREARDEYAADLVLFPELALSGYPPEDLLLRPSFLADCDAAMRRIAAEATGIVAIVGWPESAGSIVYNAASVLRNGAIAHTYRKRELPNYAVFDERRYFEVDPDREDCVIDVGGVRVGVLVCEDLWFPEPMASTVRAGAELVAVINASPFEHDKHARRDAVLANATRSTGAAIAYVNTVGGQDAVVFDGASLVADGDGTVHPAAAAFTEQWLIVEFDPASRRFAPLQWVEDGDESRDGLAWRAVVRGTRDYCRKNGFDKVWLGLSGGIDSALVLAIAVDALGAENVTAVRMPSRYTADLSNDLAAEQCERQGVRLLTLPIERAFEGFLDTLADTFEGREPDVAEENLQSRTRGALMMALTNKFGGLLLTTGNKSEYAVGYATIYGDMCGGYAPLKDLYKTEVYALARWRNTVGDPVVPAGVIDRAPSAELRENQKDQDSLPPYDVLDAILHRHIDQEQSAEDIIAAGFDRATVERVARLVRISEWKRHQAAPGPKVSRRAFGRERRYPITSGYRV</sequence>
<protein>
    <recommendedName>
        <fullName evidence="7 8">Glutamine-dependent NAD(+) synthetase</fullName>
        <ecNumber evidence="7 8">6.3.5.1</ecNumber>
    </recommendedName>
    <alternativeName>
        <fullName evidence="7 8">NAD(+) synthase [glutamine-hydrolyzing]</fullName>
    </alternativeName>
</protein>
<proteinExistence type="inferred from homology"/>
<dbReference type="RefSeq" id="WP_189455588.1">
    <property type="nucleotide sequence ID" value="NZ_BMYD01000002.1"/>
</dbReference>
<dbReference type="InterPro" id="IPR036526">
    <property type="entry name" value="C-N_Hydrolase_sf"/>
</dbReference>
<evidence type="ECO:0000256" key="1">
    <source>
        <dbReference type="ARBA" id="ARBA00005188"/>
    </source>
</evidence>
<dbReference type="GO" id="GO:0009435">
    <property type="term" value="P:NAD+ biosynthetic process"/>
    <property type="evidence" value="ECO:0007669"/>
    <property type="project" value="UniProtKB-UniRule"/>
</dbReference>
<comment type="similarity">
    <text evidence="9">Belongs to the NAD synthetase family.</text>
</comment>
<dbReference type="SUPFAM" id="SSF56317">
    <property type="entry name" value="Carbon-nitrogen hydrolase"/>
    <property type="match status" value="1"/>
</dbReference>
<evidence type="ECO:0000256" key="6">
    <source>
        <dbReference type="ARBA" id="ARBA00023027"/>
    </source>
</evidence>
<accession>A0A918W771</accession>
<feature type="binding site" evidence="7">
    <location>
        <begin position="292"/>
        <end position="299"/>
    </location>
    <ligand>
        <name>ATP</name>
        <dbReference type="ChEBI" id="CHEBI:30616"/>
    </ligand>
</feature>
<dbReference type="PANTHER" id="PTHR23090:SF9">
    <property type="entry name" value="GLUTAMINE-DEPENDENT NAD(+) SYNTHETASE"/>
    <property type="match status" value="1"/>
</dbReference>
<evidence type="ECO:0000313" key="11">
    <source>
        <dbReference type="EMBL" id="GHA80555.1"/>
    </source>
</evidence>
<gene>
    <name evidence="7 11" type="primary">nadE</name>
    <name evidence="11" type="ORF">GCM10007067_18000</name>
</gene>
<feature type="binding site" evidence="7">
    <location>
        <position position="404"/>
    </location>
    <ligand>
        <name>deamido-NAD(+)</name>
        <dbReference type="ChEBI" id="CHEBI:58437"/>
        <note>ligand shared between two neighboring subunits</note>
    </ligand>
</feature>
<comment type="function">
    <text evidence="7">Catalyzes the ATP-dependent amidation of deamido-NAD to form NAD. Uses L-glutamine as a nitrogen source.</text>
</comment>
<dbReference type="InterPro" id="IPR003010">
    <property type="entry name" value="C-N_Hydrolase"/>
</dbReference>
<dbReference type="PANTHER" id="PTHR23090">
    <property type="entry name" value="NH 3 /GLUTAMINE-DEPENDENT NAD + SYNTHETASE"/>
    <property type="match status" value="1"/>
</dbReference>
<dbReference type="GO" id="GO:0005524">
    <property type="term" value="F:ATP binding"/>
    <property type="evidence" value="ECO:0007669"/>
    <property type="project" value="UniProtKB-UniRule"/>
</dbReference>
<evidence type="ECO:0000256" key="2">
    <source>
        <dbReference type="ARBA" id="ARBA00007145"/>
    </source>
</evidence>
<dbReference type="Pfam" id="PF00795">
    <property type="entry name" value="CN_hydrolase"/>
    <property type="match status" value="1"/>
</dbReference>
<dbReference type="Pfam" id="PF02540">
    <property type="entry name" value="NAD_synthase"/>
    <property type="match status" value="1"/>
</dbReference>
<dbReference type="CDD" id="cd07570">
    <property type="entry name" value="GAT_Gln-NAD-synth"/>
    <property type="match status" value="1"/>
</dbReference>
<evidence type="ECO:0000256" key="4">
    <source>
        <dbReference type="ARBA" id="ARBA00022741"/>
    </source>
</evidence>
<feature type="binding site" evidence="7">
    <location>
        <position position="399"/>
    </location>
    <ligand>
        <name>ATP</name>
        <dbReference type="ChEBI" id="CHEBI:30616"/>
    </ligand>
</feature>
<comment type="similarity">
    <text evidence="2 7 8">In the C-terminal section; belongs to the NAD synthetase family.</text>
</comment>
<dbReference type="PIRSF" id="PIRSF006630">
    <property type="entry name" value="NADS_GAT"/>
    <property type="match status" value="1"/>
</dbReference>
<feature type="active site" description="Proton acceptor; for glutaminase activity" evidence="7">
    <location>
        <position position="46"/>
    </location>
</feature>
<keyword evidence="3 7" id="KW-0436">Ligase</keyword>
<dbReference type="FunFam" id="3.40.50.620:FF:000106">
    <property type="entry name" value="Glutamine-dependent NAD(+) synthetase"/>
    <property type="match status" value="1"/>
</dbReference>
<dbReference type="AlphaFoldDB" id="A0A918W771"/>
<feature type="binding site" evidence="7">
    <location>
        <position position="183"/>
    </location>
    <ligand>
        <name>L-glutamine</name>
        <dbReference type="ChEBI" id="CHEBI:58359"/>
    </ligand>
</feature>
<comment type="caution">
    <text evidence="7">Lacks conserved residue(s) required for the propagation of feature annotation.</text>
</comment>
<dbReference type="Gene3D" id="3.40.50.620">
    <property type="entry name" value="HUPs"/>
    <property type="match status" value="1"/>
</dbReference>
<feature type="binding site" evidence="7">
    <location>
        <position position="375"/>
    </location>
    <ligand>
        <name>deamido-NAD(+)</name>
        <dbReference type="ChEBI" id="CHEBI:58437"/>
        <note>ligand shared between two neighboring subunits</note>
    </ligand>
</feature>
<feature type="active site" description="For glutaminase activity" evidence="7">
    <location>
        <position position="113"/>
    </location>
</feature>
<keyword evidence="12" id="KW-1185">Reference proteome</keyword>
<dbReference type="EMBL" id="BMYD01000002">
    <property type="protein sequence ID" value="GHA80555.1"/>
    <property type="molecule type" value="Genomic_DNA"/>
</dbReference>
<dbReference type="NCBIfam" id="NF010588">
    <property type="entry name" value="PRK13981.1"/>
    <property type="match status" value="1"/>
</dbReference>
<evidence type="ECO:0000259" key="10">
    <source>
        <dbReference type="PROSITE" id="PS50263"/>
    </source>
</evidence>
<dbReference type="EC" id="6.3.5.1" evidence="7 8"/>
<dbReference type="GO" id="GO:0003952">
    <property type="term" value="F:NAD+ synthase (glutamine-hydrolyzing) activity"/>
    <property type="evidence" value="ECO:0007669"/>
    <property type="project" value="UniProtKB-UniRule"/>
</dbReference>
<evidence type="ECO:0000256" key="3">
    <source>
        <dbReference type="ARBA" id="ARBA00022598"/>
    </source>
</evidence>
<reference evidence="11" key="2">
    <citation type="submission" date="2020-09" db="EMBL/GenBank/DDBJ databases">
        <authorList>
            <person name="Sun Q."/>
            <person name="Kim S."/>
        </authorList>
    </citation>
    <scope>NUCLEOTIDE SEQUENCE</scope>
    <source>
        <strain evidence="11">KCTC 23077</strain>
    </source>
</reference>
<evidence type="ECO:0000256" key="5">
    <source>
        <dbReference type="ARBA" id="ARBA00022840"/>
    </source>
</evidence>
<dbReference type="Gene3D" id="3.60.110.10">
    <property type="entry name" value="Carbon-nitrogen hydrolase"/>
    <property type="match status" value="1"/>
</dbReference>
<evidence type="ECO:0000256" key="9">
    <source>
        <dbReference type="RuleBase" id="RU003811"/>
    </source>
</evidence>
<dbReference type="InterPro" id="IPR022310">
    <property type="entry name" value="NAD/GMP_synthase"/>
</dbReference>
<dbReference type="GO" id="GO:0008795">
    <property type="term" value="F:NAD+ synthase activity"/>
    <property type="evidence" value="ECO:0007669"/>
    <property type="project" value="UniProtKB-UniRule"/>
</dbReference>
<dbReference type="GO" id="GO:0004359">
    <property type="term" value="F:glutaminase activity"/>
    <property type="evidence" value="ECO:0007669"/>
    <property type="project" value="InterPro"/>
</dbReference>
<evidence type="ECO:0000256" key="7">
    <source>
        <dbReference type="HAMAP-Rule" id="MF_02090"/>
    </source>
</evidence>
<feature type="domain" description="CN hydrolase" evidence="10">
    <location>
        <begin position="5"/>
        <end position="247"/>
    </location>
</feature>
<reference evidence="11" key="1">
    <citation type="journal article" date="2014" name="Int. J. Syst. Evol. Microbiol.">
        <title>Complete genome sequence of Corynebacterium casei LMG S-19264T (=DSM 44701T), isolated from a smear-ripened cheese.</title>
        <authorList>
            <consortium name="US DOE Joint Genome Institute (JGI-PGF)"/>
            <person name="Walter F."/>
            <person name="Albersmeier A."/>
            <person name="Kalinowski J."/>
            <person name="Ruckert C."/>
        </authorList>
    </citation>
    <scope>NUCLEOTIDE SEQUENCE</scope>
    <source>
        <strain evidence="11">KCTC 23077</strain>
    </source>
</reference>
<feature type="binding site" evidence="7">
    <location>
        <position position="119"/>
    </location>
    <ligand>
        <name>L-glutamine</name>
        <dbReference type="ChEBI" id="CHEBI:58359"/>
    </ligand>
</feature>
<dbReference type="SUPFAM" id="SSF52402">
    <property type="entry name" value="Adenine nucleotide alpha hydrolases-like"/>
    <property type="match status" value="1"/>
</dbReference>
<comment type="catalytic activity">
    <reaction evidence="7 8">
        <text>deamido-NAD(+) + L-glutamine + ATP + H2O = L-glutamate + AMP + diphosphate + NAD(+) + H(+)</text>
        <dbReference type="Rhea" id="RHEA:24384"/>
        <dbReference type="ChEBI" id="CHEBI:15377"/>
        <dbReference type="ChEBI" id="CHEBI:15378"/>
        <dbReference type="ChEBI" id="CHEBI:29985"/>
        <dbReference type="ChEBI" id="CHEBI:30616"/>
        <dbReference type="ChEBI" id="CHEBI:33019"/>
        <dbReference type="ChEBI" id="CHEBI:57540"/>
        <dbReference type="ChEBI" id="CHEBI:58359"/>
        <dbReference type="ChEBI" id="CHEBI:58437"/>
        <dbReference type="ChEBI" id="CHEBI:456215"/>
        <dbReference type="EC" id="6.3.5.1"/>
    </reaction>
</comment>
<feature type="active site" description="Nucleophile; for glutaminase activity" evidence="7">
    <location>
        <position position="151"/>
    </location>
</feature>
<dbReference type="CDD" id="cd00553">
    <property type="entry name" value="NAD_synthase"/>
    <property type="match status" value="1"/>
</dbReference>
<dbReference type="GO" id="GO:0005737">
    <property type="term" value="C:cytoplasm"/>
    <property type="evidence" value="ECO:0007669"/>
    <property type="project" value="InterPro"/>
</dbReference>
<dbReference type="PROSITE" id="PS50263">
    <property type="entry name" value="CN_HYDROLASE"/>
    <property type="match status" value="1"/>
</dbReference>
<comment type="pathway">
    <text evidence="1 7 8">Cofactor biosynthesis; NAD(+) biosynthesis; NAD(+) from deamido-NAD(+) (L-Gln route): step 1/1.</text>
</comment>
<name>A0A918W771_9GAMM</name>
<dbReference type="InterPro" id="IPR014445">
    <property type="entry name" value="Gln-dep_NAD_synthase"/>
</dbReference>
<feature type="binding site" evidence="7">
    <location>
        <position position="177"/>
    </location>
    <ligand>
        <name>L-glutamine</name>
        <dbReference type="ChEBI" id="CHEBI:58359"/>
    </ligand>
</feature>
<dbReference type="HAMAP" id="MF_02090">
    <property type="entry name" value="NadE_glutamine_dep"/>
    <property type="match status" value="1"/>
</dbReference>
<keyword evidence="4 7" id="KW-0547">Nucleotide-binding</keyword>
<dbReference type="InterPro" id="IPR014729">
    <property type="entry name" value="Rossmann-like_a/b/a_fold"/>
</dbReference>
<organism evidence="11 12">
    <name type="scientific">Cognatilysobacter bugurensis</name>
    <dbReference type="NCBI Taxonomy" id="543356"/>
    <lineage>
        <taxon>Bacteria</taxon>
        <taxon>Pseudomonadati</taxon>
        <taxon>Pseudomonadota</taxon>
        <taxon>Gammaproteobacteria</taxon>
        <taxon>Lysobacterales</taxon>
        <taxon>Lysobacteraceae</taxon>
        <taxon>Cognatilysobacter</taxon>
    </lineage>
</organism>